<dbReference type="OrthoDB" id="2017974at2759"/>
<dbReference type="AlphaFoldDB" id="A0A2N3NI28"/>
<dbReference type="GO" id="GO:0000184">
    <property type="term" value="P:nuclear-transcribed mRNA catabolic process, nonsense-mediated decay"/>
    <property type="evidence" value="ECO:0007669"/>
    <property type="project" value="TreeGrafter"/>
</dbReference>
<dbReference type="InterPro" id="IPR018834">
    <property type="entry name" value="DNA/RNA-bd_Est1-type"/>
</dbReference>
<proteinExistence type="predicted"/>
<dbReference type="InterPro" id="IPR011990">
    <property type="entry name" value="TPR-like_helical_dom_sf"/>
</dbReference>
<feature type="domain" description="DNA/RNA-binding" evidence="2">
    <location>
        <begin position="248"/>
        <end position="313"/>
    </location>
</feature>
<organism evidence="3 4">
    <name type="scientific">Lomentospora prolificans</name>
    <dbReference type="NCBI Taxonomy" id="41688"/>
    <lineage>
        <taxon>Eukaryota</taxon>
        <taxon>Fungi</taxon>
        <taxon>Dikarya</taxon>
        <taxon>Ascomycota</taxon>
        <taxon>Pezizomycotina</taxon>
        <taxon>Sordariomycetes</taxon>
        <taxon>Hypocreomycetidae</taxon>
        <taxon>Microascales</taxon>
        <taxon>Microascaceae</taxon>
        <taxon>Lomentospora</taxon>
    </lineage>
</organism>
<dbReference type="GO" id="GO:0005697">
    <property type="term" value="C:telomerase holoenzyme complex"/>
    <property type="evidence" value="ECO:0007669"/>
    <property type="project" value="TreeGrafter"/>
</dbReference>
<dbReference type="GO" id="GO:0070034">
    <property type="term" value="F:telomerase RNA binding"/>
    <property type="evidence" value="ECO:0007669"/>
    <property type="project" value="TreeGrafter"/>
</dbReference>
<dbReference type="PANTHER" id="PTHR15696:SF0">
    <property type="entry name" value="TELOMERASE-BINDING PROTEIN EST1A"/>
    <property type="match status" value="1"/>
</dbReference>
<dbReference type="Gene3D" id="1.25.40.10">
    <property type="entry name" value="Tetratricopeptide repeat domain"/>
    <property type="match status" value="1"/>
</dbReference>
<sequence length="576" mass="66068">MVRCHAQWRQHLRPKSAEHLSTFPDSERPLKRARSTTPAPEADTSIESYLNGNGDIRRVQHGPIQALPVLEIVRQPITRPVTFDQLVSEIRGIYAALVKAEDECIERVSHLSKEDAHIPESEWKLLVELHQTALYEFCDFFFATHHPVAAESSQLAHVITKYSMPARLWRHAIYKLLDLMRKHLPDSRPHMYRFITLAFNMITILYENATDLCDIWAECLGDIARFRMAVESESVEDRNLYVGISKYWYYRSIDLAPGVGQRYHHIAILSRPALMGQLLNFTKSLCTRTPFQTARETILTLFTQVSEARTEGSPLVEILLVKVHESIMQDYSEETFEDALQSFLQEMNKAIRREGRDFKQFAYALALTNVNALLSYGSPQNSLAGGLGVPAESTLGLAFEKTRSAHNRAFQRALNLTAQSLNTILHHNALASTTPHLHVMLAFFSSVIELPYSKHLMTCLHSSVNWSLLRSVLKGVLQMLPPDQYPKQVYNYDTFPGILRNVFGRESRVAAPLPEDYDIRGCVWEERYLPLDWFDDDARDHDERRLEAAWMEYQRGVRCAWLGNRIAAKTGWLSRV</sequence>
<comment type="caution">
    <text evidence="3">The sequence shown here is derived from an EMBL/GenBank/DDBJ whole genome shotgun (WGS) entry which is preliminary data.</text>
</comment>
<evidence type="ECO:0000313" key="3">
    <source>
        <dbReference type="EMBL" id="PKS12074.1"/>
    </source>
</evidence>
<dbReference type="EMBL" id="NLAX01000004">
    <property type="protein sequence ID" value="PKS12074.1"/>
    <property type="molecule type" value="Genomic_DNA"/>
</dbReference>
<evidence type="ECO:0000256" key="1">
    <source>
        <dbReference type="SAM" id="MobiDB-lite"/>
    </source>
</evidence>
<dbReference type="VEuPathDB" id="FungiDB:jhhlp_001370"/>
<reference evidence="3 4" key="1">
    <citation type="journal article" date="2017" name="G3 (Bethesda)">
        <title>First Draft Genome Sequence of the Pathogenic Fungus Lomentospora prolificans (Formerly Scedosporium prolificans).</title>
        <authorList>
            <person name="Luo R."/>
            <person name="Zimin A."/>
            <person name="Workman R."/>
            <person name="Fan Y."/>
            <person name="Pertea G."/>
            <person name="Grossman N."/>
            <person name="Wear M.P."/>
            <person name="Jia B."/>
            <person name="Miller H."/>
            <person name="Casadevall A."/>
            <person name="Timp W."/>
            <person name="Zhang S.X."/>
            <person name="Salzberg S.L."/>
        </authorList>
    </citation>
    <scope>NUCLEOTIDE SEQUENCE [LARGE SCALE GENOMIC DNA]</scope>
    <source>
        <strain evidence="3 4">JHH-5317</strain>
    </source>
</reference>
<accession>A0A2N3NI28</accession>
<evidence type="ECO:0000259" key="2">
    <source>
        <dbReference type="Pfam" id="PF10373"/>
    </source>
</evidence>
<dbReference type="Pfam" id="PF10373">
    <property type="entry name" value="EST1_DNA_bind"/>
    <property type="match status" value="1"/>
</dbReference>
<dbReference type="PANTHER" id="PTHR15696">
    <property type="entry name" value="SMG-7 SUPPRESSOR WITH MORPHOLOGICAL EFFECT ON GENITALIA PROTEIN 7"/>
    <property type="match status" value="1"/>
</dbReference>
<dbReference type="Proteomes" id="UP000233524">
    <property type="component" value="Unassembled WGS sequence"/>
</dbReference>
<keyword evidence="4" id="KW-1185">Reference proteome</keyword>
<dbReference type="STRING" id="41688.A0A2N3NI28"/>
<name>A0A2N3NI28_9PEZI</name>
<gene>
    <name evidence="3" type="ORF">jhhlp_001370</name>
</gene>
<protein>
    <recommendedName>
        <fullName evidence="2">DNA/RNA-binding domain-containing protein</fullName>
    </recommendedName>
</protein>
<feature type="region of interest" description="Disordered" evidence="1">
    <location>
        <begin position="13"/>
        <end position="46"/>
    </location>
</feature>
<dbReference type="GO" id="GO:0042162">
    <property type="term" value="F:telomeric DNA binding"/>
    <property type="evidence" value="ECO:0007669"/>
    <property type="project" value="TreeGrafter"/>
</dbReference>
<evidence type="ECO:0000313" key="4">
    <source>
        <dbReference type="Proteomes" id="UP000233524"/>
    </source>
</evidence>
<dbReference type="SUPFAM" id="SSF48452">
    <property type="entry name" value="TPR-like"/>
    <property type="match status" value="1"/>
</dbReference>
<dbReference type="InterPro" id="IPR045153">
    <property type="entry name" value="Est1/Ebs1-like"/>
</dbReference>
<dbReference type="InParanoid" id="A0A2N3NI28"/>